<dbReference type="SUPFAM" id="SSF101386">
    <property type="entry name" value="all-alpha NTP pyrophosphatases"/>
    <property type="match status" value="1"/>
</dbReference>
<dbReference type="RefSeq" id="WP_085816313.1">
    <property type="nucleotide sequence ID" value="NZ_FWFU01000001.1"/>
</dbReference>
<feature type="domain" description="MazG C-terminal" evidence="1">
    <location>
        <begin position="195"/>
        <end position="378"/>
    </location>
</feature>
<evidence type="ECO:0000259" key="1">
    <source>
        <dbReference type="Pfam" id="PF18722"/>
    </source>
</evidence>
<dbReference type="OrthoDB" id="5953925at2"/>
<dbReference type="AlphaFoldDB" id="A0A1X6YF57"/>
<keyword evidence="3" id="KW-1185">Reference proteome</keyword>
<dbReference type="InterPro" id="IPR041407">
    <property type="entry name" value="MazG_C"/>
</dbReference>
<evidence type="ECO:0000313" key="3">
    <source>
        <dbReference type="Proteomes" id="UP000193207"/>
    </source>
</evidence>
<gene>
    <name evidence="2" type="ORF">ROH8110_00644</name>
</gene>
<proteinExistence type="predicted"/>
<reference evidence="2 3" key="1">
    <citation type="submission" date="2017-03" db="EMBL/GenBank/DDBJ databases">
        <authorList>
            <person name="Afonso C.L."/>
            <person name="Miller P.J."/>
            <person name="Scott M.A."/>
            <person name="Spackman E."/>
            <person name="Goraichik I."/>
            <person name="Dimitrov K.M."/>
            <person name="Suarez D.L."/>
            <person name="Swayne D.E."/>
        </authorList>
    </citation>
    <scope>NUCLEOTIDE SEQUENCE [LARGE SCALE GENOMIC DNA]</scope>
    <source>
        <strain evidence="2 3">CECT 8110</strain>
    </source>
</reference>
<dbReference type="EMBL" id="FWFU01000001">
    <property type="protein sequence ID" value="SLN19529.1"/>
    <property type="molecule type" value="Genomic_DNA"/>
</dbReference>
<name>A0A1X6YF57_9RHOB</name>
<dbReference type="CDD" id="cd11541">
    <property type="entry name" value="NTP-PPase_u4"/>
    <property type="match status" value="1"/>
</dbReference>
<evidence type="ECO:0000313" key="2">
    <source>
        <dbReference type="EMBL" id="SLN19529.1"/>
    </source>
</evidence>
<sequence>MTGAGKSPHVLLSEYEKAVAPTDRFLDTDVTPILLGLFGEVGSVMSTSKKLHREKGAFAGGYMRDVEEELGDTLWYVAALCRRLKLSLADLFAEVLGSGNYAVHIAANSDPRHPVAQVISASDLAPLDTVLLRLGERSARLLGVEMEAKTAKPLLLDFIAVYIEALQASGVPFSTVLGGNITKVTGRFLKPAAEDLPDFDSTFPSEEQLPRTFEIQITQRPNGRSYLRWHGVFIGDPLSDNIADPDGYRFHDVFHFANAAILHWSPTFRALIKHKRKSKPEVDEAQDSGRAIVVDEGVSAYIFSHAKTLNFFEGQNSVSFDLLKAIQNFVRGYEVEQCPLNLWEKAILQGFEVFRQMRLNNGGIVIGNRDERTIRYKQLGGERT</sequence>
<protein>
    <recommendedName>
        <fullName evidence="1">MazG C-terminal domain-containing protein</fullName>
    </recommendedName>
</protein>
<dbReference type="Gene3D" id="1.10.287.1080">
    <property type="entry name" value="MazG-like"/>
    <property type="match status" value="1"/>
</dbReference>
<dbReference type="InterPro" id="IPR011379">
    <property type="entry name" value="MazG-related_GP37"/>
</dbReference>
<organism evidence="2 3">
    <name type="scientific">Roseovarius halotolerans</name>
    <dbReference type="NCBI Taxonomy" id="505353"/>
    <lineage>
        <taxon>Bacteria</taxon>
        <taxon>Pseudomonadati</taxon>
        <taxon>Pseudomonadota</taxon>
        <taxon>Alphaproteobacteria</taxon>
        <taxon>Rhodobacterales</taxon>
        <taxon>Roseobacteraceae</taxon>
        <taxon>Roseovarius</taxon>
    </lineage>
</organism>
<dbReference type="Proteomes" id="UP000193207">
    <property type="component" value="Unassembled WGS sequence"/>
</dbReference>
<dbReference type="Pfam" id="PF18722">
    <property type="entry name" value="MazG_C"/>
    <property type="match status" value="1"/>
</dbReference>
<accession>A0A1X6YF57</accession>